<proteinExistence type="inferred from homology"/>
<dbReference type="PANTHER" id="PTHR10353:SF122">
    <property type="entry name" value="6-PHOSPHO-BETA-GLUCOSIDASE ASCB-RELATED"/>
    <property type="match status" value="1"/>
</dbReference>
<evidence type="ECO:0000256" key="3">
    <source>
        <dbReference type="ARBA" id="ARBA00023295"/>
    </source>
</evidence>
<dbReference type="PROSITE" id="PS00572">
    <property type="entry name" value="GLYCOSYL_HYDROL_F1_1"/>
    <property type="match status" value="1"/>
</dbReference>
<dbReference type="PANTHER" id="PTHR10353">
    <property type="entry name" value="GLYCOSYL HYDROLASE"/>
    <property type="match status" value="1"/>
</dbReference>
<evidence type="ECO:0000256" key="2">
    <source>
        <dbReference type="ARBA" id="ARBA00022801"/>
    </source>
</evidence>
<dbReference type="FunFam" id="3.20.20.80:FF:000004">
    <property type="entry name" value="Beta-glucosidase 6-phospho-beta-glucosidase"/>
    <property type="match status" value="1"/>
</dbReference>
<dbReference type="InterPro" id="IPR017853">
    <property type="entry name" value="GH"/>
</dbReference>
<dbReference type="AlphaFoldDB" id="A0AAP3GY69"/>
<dbReference type="PRINTS" id="PR00131">
    <property type="entry name" value="GLHYDRLASE1"/>
</dbReference>
<keyword evidence="2 6" id="KW-0378">Hydrolase</keyword>
<dbReference type="GO" id="GO:0005829">
    <property type="term" value="C:cytosol"/>
    <property type="evidence" value="ECO:0007669"/>
    <property type="project" value="TreeGrafter"/>
</dbReference>
<name>A0AAP3GY69_9LACO</name>
<dbReference type="Gene3D" id="3.20.20.80">
    <property type="entry name" value="Glycosidases"/>
    <property type="match status" value="1"/>
</dbReference>
<dbReference type="InterPro" id="IPR033132">
    <property type="entry name" value="GH_1_N_CS"/>
</dbReference>
<dbReference type="RefSeq" id="WP_269255679.1">
    <property type="nucleotide sequence ID" value="NZ_JAKHFC010000010.1"/>
</dbReference>
<sequence>MYKNVAKLNFPDKFLWGGATAANQIEGAWNVDGKGMTIEDCLPYRNIGVADFTKQFAFDSKELEEAIKSDDELKYPKRHGIDFYHHYKEDIALFAEMGFKVYRMSISWSRIFTNPDDEEPNEKGIKFYEDVFKECRKYGIEPLVTLSHYDPPVALVKKYRGWYSRKTVDLFIKYAQVCFERFGKYVKYWLTFNEVDAMLRHPVTSGGLIEDQFKDVPFEQAIYQAMHHQMIASALAVKLGHKLVPNSKIGCMMTKLLFYPYTCKPEDNMAALLRMRSIYRYVDIQALGKYPRYLIKEIKNKGYHVNMKPEDDKILAEGTVDFISFSYYMSSCMAADTTGLTMSPGNTVNGVKNPYLPASEWGWQTDASGLRYSLIEIYDRYRKPLFIVENGLGAKDELTSDGKIHDKYRMEYLQEHIRAMSDAINVDGVDLIGYTWWGCIDLISESTRQMSKRYGFIYVNLDDQGHGDYRRIKKDSFYYYKKIIASNGNDIGDRKIVCVRMNYSLI</sequence>
<dbReference type="GO" id="GO:0008422">
    <property type="term" value="F:beta-glucosidase activity"/>
    <property type="evidence" value="ECO:0007669"/>
    <property type="project" value="TreeGrafter"/>
</dbReference>
<comment type="caution">
    <text evidence="7">The sequence shown here is derived from an EMBL/GenBank/DDBJ whole genome shotgun (WGS) entry which is preliminary data.</text>
</comment>
<evidence type="ECO:0000313" key="8">
    <source>
        <dbReference type="Proteomes" id="UP001213015"/>
    </source>
</evidence>
<organism evidence="7 8">
    <name type="scientific">Lactobacillus mulieris</name>
    <dbReference type="NCBI Taxonomy" id="2508708"/>
    <lineage>
        <taxon>Bacteria</taxon>
        <taxon>Bacillati</taxon>
        <taxon>Bacillota</taxon>
        <taxon>Bacilli</taxon>
        <taxon>Lactobacillales</taxon>
        <taxon>Lactobacillaceae</taxon>
        <taxon>Lactobacillus</taxon>
    </lineage>
</organism>
<dbReference type="EMBL" id="JAKHLF010000020">
    <property type="protein sequence ID" value="MCZ3845487.1"/>
    <property type="molecule type" value="Genomic_DNA"/>
</dbReference>
<dbReference type="Pfam" id="PF00232">
    <property type="entry name" value="Glyco_hydro_1"/>
    <property type="match status" value="1"/>
</dbReference>
<evidence type="ECO:0000313" key="7">
    <source>
        <dbReference type="EMBL" id="MCZ3845487.1"/>
    </source>
</evidence>
<evidence type="ECO:0000256" key="6">
    <source>
        <dbReference type="RuleBase" id="RU004468"/>
    </source>
</evidence>
<dbReference type="SUPFAM" id="SSF51445">
    <property type="entry name" value="(Trans)glycosidases"/>
    <property type="match status" value="1"/>
</dbReference>
<dbReference type="InterPro" id="IPR001360">
    <property type="entry name" value="Glyco_hydro_1"/>
</dbReference>
<dbReference type="PROSITE" id="PS00653">
    <property type="entry name" value="GLYCOSYL_HYDROL_F1_2"/>
    <property type="match status" value="1"/>
</dbReference>
<dbReference type="InterPro" id="IPR018120">
    <property type="entry name" value="Glyco_hydro_1_AS"/>
</dbReference>
<reference evidence="7" key="1">
    <citation type="submission" date="2022-01" db="EMBL/GenBank/DDBJ databases">
        <title>VMRC isolate genome collection.</title>
        <authorList>
            <person name="France M."/>
            <person name="Rutt L."/>
            <person name="Humphrys M."/>
            <person name="Ravel J."/>
        </authorList>
    </citation>
    <scope>NUCLEOTIDE SEQUENCE</scope>
    <source>
        <strain evidence="7">C0127B5</strain>
    </source>
</reference>
<evidence type="ECO:0000256" key="4">
    <source>
        <dbReference type="PROSITE-ProRule" id="PRU10055"/>
    </source>
</evidence>
<gene>
    <name evidence="7" type="ORF">L2422_08295</name>
</gene>
<comment type="similarity">
    <text evidence="1 5">Belongs to the glycosyl hydrolase 1 family.</text>
</comment>
<dbReference type="GO" id="GO:0016052">
    <property type="term" value="P:carbohydrate catabolic process"/>
    <property type="evidence" value="ECO:0007669"/>
    <property type="project" value="TreeGrafter"/>
</dbReference>
<feature type="active site" description="Nucleophile" evidence="4">
    <location>
        <position position="389"/>
    </location>
</feature>
<evidence type="ECO:0000256" key="1">
    <source>
        <dbReference type="ARBA" id="ARBA00010838"/>
    </source>
</evidence>
<protein>
    <submittedName>
        <fullName evidence="7">Family 1 glycosylhydrolase</fullName>
    </submittedName>
</protein>
<dbReference type="Proteomes" id="UP001213015">
    <property type="component" value="Unassembled WGS sequence"/>
</dbReference>
<evidence type="ECO:0000256" key="5">
    <source>
        <dbReference type="RuleBase" id="RU003690"/>
    </source>
</evidence>
<keyword evidence="3 6" id="KW-0326">Glycosidase</keyword>
<accession>A0AAP3GY69</accession>